<gene>
    <name evidence="2" type="ORF">PEP31012_00863</name>
</gene>
<name>A0A5E4SKH6_9BURK</name>
<evidence type="ECO:0000313" key="3">
    <source>
        <dbReference type="Proteomes" id="UP000400981"/>
    </source>
</evidence>
<accession>A0A5E4SKH6</accession>
<dbReference type="EMBL" id="CABPSH010000002">
    <property type="protein sequence ID" value="VVD76366.1"/>
    <property type="molecule type" value="Genomic_DNA"/>
</dbReference>
<evidence type="ECO:0000313" key="2">
    <source>
        <dbReference type="EMBL" id="VVD76366.1"/>
    </source>
</evidence>
<protein>
    <recommendedName>
        <fullName evidence="4">HK97 gp10 family phage protein</fullName>
    </recommendedName>
</protein>
<evidence type="ECO:0000256" key="1">
    <source>
        <dbReference type="SAM" id="MobiDB-lite"/>
    </source>
</evidence>
<feature type="region of interest" description="Disordered" evidence="1">
    <location>
        <begin position="41"/>
        <end position="60"/>
    </location>
</feature>
<keyword evidence="3" id="KW-1185">Reference proteome</keyword>
<organism evidence="2 3">
    <name type="scientific">Pandoraea eparura</name>
    <dbReference type="NCBI Taxonomy" id="2508291"/>
    <lineage>
        <taxon>Bacteria</taxon>
        <taxon>Pseudomonadati</taxon>
        <taxon>Pseudomonadota</taxon>
        <taxon>Betaproteobacteria</taxon>
        <taxon>Burkholderiales</taxon>
        <taxon>Burkholderiaceae</taxon>
        <taxon>Pandoraea</taxon>
    </lineage>
</organism>
<dbReference type="Proteomes" id="UP000400981">
    <property type="component" value="Unassembled WGS sequence"/>
</dbReference>
<proteinExistence type="predicted"/>
<dbReference type="OrthoDB" id="6876814at2"/>
<dbReference type="AlphaFoldDB" id="A0A5E4SKH6"/>
<sequence>MSDPAFYLHLSGYEGFDKSIDFDRKLIRRAMRAAGRLVQRGARKHVARSGGSKPGEFPARRKGLLSKSIGVKVSRSGFLVRIAPTKIPGMKSFYPAYLGYGVKRKPGARRDKRSAGSSAMRIDPRGNYVIAALDENAAQIKVLLSAAFESSLRIK</sequence>
<reference evidence="2 3" key="1">
    <citation type="submission" date="2019-08" db="EMBL/GenBank/DDBJ databases">
        <authorList>
            <person name="Peeters C."/>
        </authorList>
    </citation>
    <scope>NUCLEOTIDE SEQUENCE [LARGE SCALE GENOMIC DNA]</scope>
    <source>
        <strain evidence="2 3">LMG 31012</strain>
    </source>
</reference>
<evidence type="ECO:0008006" key="4">
    <source>
        <dbReference type="Google" id="ProtNLM"/>
    </source>
</evidence>
<dbReference type="RefSeq" id="WP_150588141.1">
    <property type="nucleotide sequence ID" value="NZ_CABPSH010000002.1"/>
</dbReference>